<organism evidence="6 7">
    <name type="scientific">Acetonema longum DSM 6540</name>
    <dbReference type="NCBI Taxonomy" id="1009370"/>
    <lineage>
        <taxon>Bacteria</taxon>
        <taxon>Bacillati</taxon>
        <taxon>Bacillota</taxon>
        <taxon>Negativicutes</taxon>
        <taxon>Acetonemataceae</taxon>
        <taxon>Acetonema</taxon>
    </lineage>
</organism>
<dbReference type="PANTHER" id="PTHR47053:SF1">
    <property type="entry name" value="MUREIN DD-ENDOPEPTIDASE MEPH-RELATED"/>
    <property type="match status" value="1"/>
</dbReference>
<comment type="similarity">
    <text evidence="1">Belongs to the peptidase C40 family.</text>
</comment>
<proteinExistence type="inferred from homology"/>
<evidence type="ECO:0000256" key="3">
    <source>
        <dbReference type="ARBA" id="ARBA00022801"/>
    </source>
</evidence>
<dbReference type="Proteomes" id="UP000003240">
    <property type="component" value="Unassembled WGS sequence"/>
</dbReference>
<evidence type="ECO:0000256" key="1">
    <source>
        <dbReference type="ARBA" id="ARBA00007074"/>
    </source>
</evidence>
<accession>F7NJV0</accession>
<dbReference type="GO" id="GO:0008234">
    <property type="term" value="F:cysteine-type peptidase activity"/>
    <property type="evidence" value="ECO:0007669"/>
    <property type="project" value="UniProtKB-KW"/>
</dbReference>
<evidence type="ECO:0000259" key="5">
    <source>
        <dbReference type="PROSITE" id="PS51935"/>
    </source>
</evidence>
<comment type="caution">
    <text evidence="6">The sequence shown here is derived from an EMBL/GenBank/DDBJ whole genome shotgun (WGS) entry which is preliminary data.</text>
</comment>
<sequence length="188" mass="20860">MRIILAALTVIAGLFLTAGVMSDEPAASGRAPSQEKILFYWLFTGRDIRQQTKVFKDLRGKDGGQSEPGIVAMAKQYLGTPYIYGGSTPDGFDCSGYLMYLFGEFGRELPRTADEQATAGEPVAFERLQPGDMVFFITDEPFISHSGLYIGDHRFIHASSSARSVIISRIDDPYWQSAFRTGRRLSVR</sequence>
<keyword evidence="3" id="KW-0378">Hydrolase</keyword>
<dbReference type="EMBL" id="AFGF01000101">
    <property type="protein sequence ID" value="EGO63682.1"/>
    <property type="molecule type" value="Genomic_DNA"/>
</dbReference>
<keyword evidence="7" id="KW-1185">Reference proteome</keyword>
<dbReference type="Gene3D" id="3.90.1720.10">
    <property type="entry name" value="endopeptidase domain like (from Nostoc punctiforme)"/>
    <property type="match status" value="1"/>
</dbReference>
<feature type="domain" description="NlpC/P60" evidence="5">
    <location>
        <begin position="64"/>
        <end position="186"/>
    </location>
</feature>
<dbReference type="PROSITE" id="PS51935">
    <property type="entry name" value="NLPC_P60"/>
    <property type="match status" value="1"/>
</dbReference>
<protein>
    <submittedName>
        <fullName evidence="6">NLP/P60 protein</fullName>
    </submittedName>
</protein>
<dbReference type="eggNOG" id="COG0791">
    <property type="taxonomic scope" value="Bacteria"/>
</dbReference>
<evidence type="ECO:0000313" key="7">
    <source>
        <dbReference type="Proteomes" id="UP000003240"/>
    </source>
</evidence>
<keyword evidence="4" id="KW-0788">Thiol protease</keyword>
<evidence type="ECO:0000256" key="4">
    <source>
        <dbReference type="ARBA" id="ARBA00022807"/>
    </source>
</evidence>
<dbReference type="InterPro" id="IPR000064">
    <property type="entry name" value="NLP_P60_dom"/>
</dbReference>
<dbReference type="STRING" id="1009370.ALO_11799"/>
<keyword evidence="2" id="KW-0645">Protease</keyword>
<dbReference type="GO" id="GO:0006508">
    <property type="term" value="P:proteolysis"/>
    <property type="evidence" value="ECO:0007669"/>
    <property type="project" value="UniProtKB-KW"/>
</dbReference>
<gene>
    <name evidence="6" type="ORF">ALO_11799</name>
</gene>
<name>F7NJV0_9FIRM</name>
<dbReference type="InterPro" id="IPR051202">
    <property type="entry name" value="Peptidase_C40"/>
</dbReference>
<evidence type="ECO:0000256" key="2">
    <source>
        <dbReference type="ARBA" id="ARBA00022670"/>
    </source>
</evidence>
<evidence type="ECO:0000313" key="6">
    <source>
        <dbReference type="EMBL" id="EGO63682.1"/>
    </source>
</evidence>
<dbReference type="MEROPS" id="C40.006"/>
<dbReference type="InterPro" id="IPR038765">
    <property type="entry name" value="Papain-like_cys_pep_sf"/>
</dbReference>
<dbReference type="Pfam" id="PF00877">
    <property type="entry name" value="NLPC_P60"/>
    <property type="match status" value="1"/>
</dbReference>
<dbReference type="AlphaFoldDB" id="F7NJV0"/>
<dbReference type="PANTHER" id="PTHR47053">
    <property type="entry name" value="MUREIN DD-ENDOPEPTIDASE MEPH-RELATED"/>
    <property type="match status" value="1"/>
</dbReference>
<dbReference type="SUPFAM" id="SSF54001">
    <property type="entry name" value="Cysteine proteinases"/>
    <property type="match status" value="1"/>
</dbReference>
<reference evidence="6 7" key="1">
    <citation type="journal article" date="2011" name="EMBO J.">
        <title>Structural diversity of bacterial flagellar motors.</title>
        <authorList>
            <person name="Chen S."/>
            <person name="Beeby M."/>
            <person name="Murphy G.E."/>
            <person name="Leadbetter J.R."/>
            <person name="Hendrixson D.R."/>
            <person name="Briegel A."/>
            <person name="Li Z."/>
            <person name="Shi J."/>
            <person name="Tocheva E.I."/>
            <person name="Muller A."/>
            <person name="Dobro M.J."/>
            <person name="Jensen G.J."/>
        </authorList>
    </citation>
    <scope>NUCLEOTIDE SEQUENCE [LARGE SCALE GENOMIC DNA]</scope>
    <source>
        <strain evidence="6 7">DSM 6540</strain>
    </source>
</reference>